<protein>
    <submittedName>
        <fullName evidence="2">Conserved domain protein</fullName>
    </submittedName>
</protein>
<organism evidence="2">
    <name type="scientific">plant metagenome</name>
    <dbReference type="NCBI Taxonomy" id="1297885"/>
    <lineage>
        <taxon>unclassified sequences</taxon>
        <taxon>metagenomes</taxon>
        <taxon>organismal metagenomes</taxon>
    </lineage>
</organism>
<evidence type="ECO:0000313" key="2">
    <source>
        <dbReference type="EMBL" id="VFR35267.1"/>
    </source>
</evidence>
<dbReference type="InterPro" id="IPR055259">
    <property type="entry name" value="YkvP/CgeB_Glyco_trans-like"/>
</dbReference>
<gene>
    <name evidence="2" type="ORF">ANDA3_3889</name>
</gene>
<feature type="domain" description="Spore protein YkvP/CgeB glycosyl transferase-like" evidence="1">
    <location>
        <begin position="202"/>
        <end position="317"/>
    </location>
</feature>
<sequence length="322" mass="36620">MVSDALTAACLAPECCVVQLTPFNYPYVLRFWKPDLILVESAWEGRRGAWRYRIAAYPDHPRRNNNALRGLVRLAREQGIPTAFWNKEDGTHFERFIDSASLFEHVFTVDANSIPRYRAVLGDDRTVQALMFAVQPRIHAFQGFDFRYRRAAFVGSYSRHLHGARRARQDMLFAAASGIGLTLFDRNSARRSPNYRVPPQPHLEVLARVPYSRTADIYRHYVASLNVNTVEDSDTMFSRRLVEILGCAGIAVTTPARSVERLFAPYCHVVETPGEARELYDRLALGPAPDDLARAREGADYVQREHTWSHRLAQLLAACGLR</sequence>
<dbReference type="EMBL" id="CAADIC010000019">
    <property type="protein sequence ID" value="VFR35267.1"/>
    <property type="molecule type" value="Genomic_DNA"/>
</dbReference>
<dbReference type="Pfam" id="PF13524">
    <property type="entry name" value="Glyco_trans_1_2"/>
    <property type="match status" value="1"/>
</dbReference>
<reference evidence="2" key="1">
    <citation type="submission" date="2019-03" db="EMBL/GenBank/DDBJ databases">
        <authorList>
            <person name="Danneels B."/>
        </authorList>
    </citation>
    <scope>NUCLEOTIDE SEQUENCE</scope>
</reference>
<proteinExistence type="predicted"/>
<name>A0A484QE97_9ZZZZ</name>
<dbReference type="AlphaFoldDB" id="A0A484QE97"/>
<evidence type="ECO:0000259" key="1">
    <source>
        <dbReference type="Pfam" id="PF13524"/>
    </source>
</evidence>
<accession>A0A484QE97</accession>